<dbReference type="Proteomes" id="UP000314294">
    <property type="component" value="Unassembled WGS sequence"/>
</dbReference>
<dbReference type="InterPro" id="IPR003961">
    <property type="entry name" value="FN3_dom"/>
</dbReference>
<keyword evidence="1" id="KW-0812">Transmembrane</keyword>
<keyword evidence="1" id="KW-0472">Membrane</keyword>
<reference evidence="2 3" key="1">
    <citation type="submission" date="2019-03" db="EMBL/GenBank/DDBJ databases">
        <title>First draft genome of Liparis tanakae, snailfish: a comprehensive survey of snailfish specific genes.</title>
        <authorList>
            <person name="Kim W."/>
            <person name="Song I."/>
            <person name="Jeong J.-H."/>
            <person name="Kim D."/>
            <person name="Kim S."/>
            <person name="Ryu S."/>
            <person name="Song J.Y."/>
            <person name="Lee S.K."/>
        </authorList>
    </citation>
    <scope>NUCLEOTIDE SEQUENCE [LARGE SCALE GENOMIC DNA]</scope>
    <source>
        <tissue evidence="2">Muscle</tissue>
    </source>
</reference>
<keyword evidence="1" id="KW-1133">Transmembrane helix</keyword>
<dbReference type="AlphaFoldDB" id="A0A4Z2EFU2"/>
<evidence type="ECO:0000313" key="2">
    <source>
        <dbReference type="EMBL" id="TNN27334.1"/>
    </source>
</evidence>
<comment type="caution">
    <text evidence="2">The sequence shown here is derived from an EMBL/GenBank/DDBJ whole genome shotgun (WGS) entry which is preliminary data.</text>
</comment>
<gene>
    <name evidence="2" type="primary">Fsd1</name>
    <name evidence="2" type="ORF">EYF80_062522</name>
</gene>
<name>A0A4Z2EFU2_9TELE</name>
<organism evidence="2 3">
    <name type="scientific">Liparis tanakae</name>
    <name type="common">Tanaka's snailfish</name>
    <dbReference type="NCBI Taxonomy" id="230148"/>
    <lineage>
        <taxon>Eukaryota</taxon>
        <taxon>Metazoa</taxon>
        <taxon>Chordata</taxon>
        <taxon>Craniata</taxon>
        <taxon>Vertebrata</taxon>
        <taxon>Euteleostomi</taxon>
        <taxon>Actinopterygii</taxon>
        <taxon>Neopterygii</taxon>
        <taxon>Teleostei</taxon>
        <taxon>Neoteleostei</taxon>
        <taxon>Acanthomorphata</taxon>
        <taxon>Eupercaria</taxon>
        <taxon>Perciformes</taxon>
        <taxon>Cottioidei</taxon>
        <taxon>Cottales</taxon>
        <taxon>Liparidae</taxon>
        <taxon>Liparis</taxon>
    </lineage>
</organism>
<sequence>MAAAFRLTTRPLVSENMSKFTVDFSSERAGLMRLHFLPGLKFDSRFVVLRVRARNKAAAGEFSEPVAMETTGDHMGCTAPRDGDVSILYYVLCLYSLIHLVPMINKGLFLLL</sequence>
<dbReference type="EMBL" id="SRLO01008449">
    <property type="protein sequence ID" value="TNN27334.1"/>
    <property type="molecule type" value="Genomic_DNA"/>
</dbReference>
<dbReference type="OrthoDB" id="9927450at2759"/>
<proteinExistence type="predicted"/>
<feature type="transmembrane region" description="Helical" evidence="1">
    <location>
        <begin position="87"/>
        <end position="104"/>
    </location>
</feature>
<dbReference type="CDD" id="cd00063">
    <property type="entry name" value="FN3"/>
    <property type="match status" value="1"/>
</dbReference>
<keyword evidence="3" id="KW-1185">Reference proteome</keyword>
<evidence type="ECO:0000313" key="3">
    <source>
        <dbReference type="Proteomes" id="UP000314294"/>
    </source>
</evidence>
<accession>A0A4Z2EFU2</accession>
<evidence type="ECO:0000256" key="1">
    <source>
        <dbReference type="SAM" id="Phobius"/>
    </source>
</evidence>
<protein>
    <submittedName>
        <fullName evidence="2">Fibronectin type III and SPRY domain-containing protein 1</fullName>
    </submittedName>
</protein>